<proteinExistence type="predicted"/>
<dbReference type="RefSeq" id="WP_285666063.1">
    <property type="nucleotide sequence ID" value="NZ_BSTX01000004.1"/>
</dbReference>
<evidence type="ECO:0000313" key="3">
    <source>
        <dbReference type="Proteomes" id="UP001165079"/>
    </source>
</evidence>
<feature type="transmembrane region" description="Helical" evidence="1">
    <location>
        <begin position="20"/>
        <end position="38"/>
    </location>
</feature>
<dbReference type="EMBL" id="BSTX01000004">
    <property type="protein sequence ID" value="GLZ80805.1"/>
    <property type="molecule type" value="Genomic_DNA"/>
</dbReference>
<accession>A0A9W6SRU5</accession>
<keyword evidence="1" id="KW-0472">Membrane</keyword>
<protein>
    <submittedName>
        <fullName evidence="2">Uncharacterized protein</fullName>
    </submittedName>
</protein>
<name>A0A9W6SRU5_9ACTN</name>
<reference evidence="2" key="1">
    <citation type="submission" date="2023-03" db="EMBL/GenBank/DDBJ databases">
        <title>Actinorhabdospora filicis NBRC 111898.</title>
        <authorList>
            <person name="Ichikawa N."/>
            <person name="Sato H."/>
            <person name="Tonouchi N."/>
        </authorList>
    </citation>
    <scope>NUCLEOTIDE SEQUENCE</scope>
    <source>
        <strain evidence="2">NBRC 111898</strain>
    </source>
</reference>
<feature type="transmembrane region" description="Helical" evidence="1">
    <location>
        <begin position="44"/>
        <end position="62"/>
    </location>
</feature>
<feature type="transmembrane region" description="Helical" evidence="1">
    <location>
        <begin position="95"/>
        <end position="115"/>
    </location>
</feature>
<dbReference type="AlphaFoldDB" id="A0A9W6SRU5"/>
<sequence length="119" mass="12720">MTTPLAQHERRIRRLFREGMVLVGLAVAVAAGCGVLLATTPVPWWLATAGITAELIVGYQALGTAVAGIRGIPGVDPAQLSGALGALAMVKRFRLWWLWACWPWPILIVGGAAYWESVA</sequence>
<evidence type="ECO:0000256" key="1">
    <source>
        <dbReference type="SAM" id="Phobius"/>
    </source>
</evidence>
<gene>
    <name evidence="2" type="ORF">Afil01_56120</name>
</gene>
<comment type="caution">
    <text evidence="2">The sequence shown here is derived from an EMBL/GenBank/DDBJ whole genome shotgun (WGS) entry which is preliminary data.</text>
</comment>
<keyword evidence="1" id="KW-0812">Transmembrane</keyword>
<keyword evidence="1" id="KW-1133">Transmembrane helix</keyword>
<evidence type="ECO:0000313" key="2">
    <source>
        <dbReference type="EMBL" id="GLZ80805.1"/>
    </source>
</evidence>
<keyword evidence="3" id="KW-1185">Reference proteome</keyword>
<organism evidence="2 3">
    <name type="scientific">Actinorhabdospora filicis</name>
    <dbReference type="NCBI Taxonomy" id="1785913"/>
    <lineage>
        <taxon>Bacteria</taxon>
        <taxon>Bacillati</taxon>
        <taxon>Actinomycetota</taxon>
        <taxon>Actinomycetes</taxon>
        <taxon>Micromonosporales</taxon>
        <taxon>Micromonosporaceae</taxon>
        <taxon>Actinorhabdospora</taxon>
    </lineage>
</organism>
<dbReference type="Proteomes" id="UP001165079">
    <property type="component" value="Unassembled WGS sequence"/>
</dbReference>